<feature type="region of interest" description="Disordered" evidence="1">
    <location>
        <begin position="577"/>
        <end position="622"/>
    </location>
</feature>
<feature type="region of interest" description="Disordered" evidence="1">
    <location>
        <begin position="489"/>
        <end position="538"/>
    </location>
</feature>
<dbReference type="InterPro" id="IPR003889">
    <property type="entry name" value="FYrich_C"/>
</dbReference>
<dbReference type="OrthoDB" id="249380at2759"/>
<feature type="compositionally biased region" description="Low complexity" evidence="1">
    <location>
        <begin position="316"/>
        <end position="325"/>
    </location>
</feature>
<name>A0A3R7NRX0_9TRYP</name>
<accession>A0A3R7NRX0</accession>
<feature type="compositionally biased region" description="Low complexity" evidence="1">
    <location>
        <begin position="185"/>
        <end position="196"/>
    </location>
</feature>
<dbReference type="Proteomes" id="UP000284403">
    <property type="component" value="Unassembled WGS sequence"/>
</dbReference>
<dbReference type="GeneID" id="40315257"/>
<evidence type="ECO:0000313" key="2">
    <source>
        <dbReference type="EMBL" id="RNF26117.1"/>
    </source>
</evidence>
<dbReference type="PROSITE" id="PS51543">
    <property type="entry name" value="FYRC"/>
    <property type="match status" value="1"/>
</dbReference>
<keyword evidence="3" id="KW-1185">Reference proteome</keyword>
<gene>
    <name evidence="2" type="ORF">Tco025E_01646</name>
</gene>
<dbReference type="Pfam" id="PF05965">
    <property type="entry name" value="FYRC"/>
    <property type="match status" value="1"/>
</dbReference>
<dbReference type="EMBL" id="MKKU01000057">
    <property type="protein sequence ID" value="RNF26117.1"/>
    <property type="molecule type" value="Genomic_DNA"/>
</dbReference>
<protein>
    <submittedName>
        <fullName evidence="2">Uncharacterized protein</fullName>
    </submittedName>
</protein>
<dbReference type="GO" id="GO:0005634">
    <property type="term" value="C:nucleus"/>
    <property type="evidence" value="ECO:0007669"/>
    <property type="project" value="InterPro"/>
</dbReference>
<feature type="compositionally biased region" description="Basic and acidic residues" evidence="1">
    <location>
        <begin position="231"/>
        <end position="241"/>
    </location>
</feature>
<feature type="compositionally biased region" description="Low complexity" evidence="1">
    <location>
        <begin position="519"/>
        <end position="529"/>
    </location>
</feature>
<feature type="region of interest" description="Disordered" evidence="1">
    <location>
        <begin position="159"/>
        <end position="245"/>
    </location>
</feature>
<proteinExistence type="predicted"/>
<evidence type="ECO:0000256" key="1">
    <source>
        <dbReference type="SAM" id="MobiDB-lite"/>
    </source>
</evidence>
<dbReference type="AlphaFoldDB" id="A0A3R7NRX0"/>
<dbReference type="RefSeq" id="XP_029231323.1">
    <property type="nucleotide sequence ID" value="XM_029368583.1"/>
</dbReference>
<reference evidence="2 3" key="1">
    <citation type="journal article" date="2018" name="BMC Genomics">
        <title>Genomic comparison of Trypanosoma conorhini and Trypanosoma rangeli to Trypanosoma cruzi strains of high and low virulence.</title>
        <authorList>
            <person name="Bradwell K.R."/>
            <person name="Koparde V.N."/>
            <person name="Matveyev A.V."/>
            <person name="Serrano M.G."/>
            <person name="Alves J.M."/>
            <person name="Parikh H."/>
            <person name="Huang B."/>
            <person name="Lee V."/>
            <person name="Espinosa-Alvarez O."/>
            <person name="Ortiz P.A."/>
            <person name="Costa-Martins A.G."/>
            <person name="Teixeira M.M."/>
            <person name="Buck G.A."/>
        </authorList>
    </citation>
    <scope>NUCLEOTIDE SEQUENCE [LARGE SCALE GENOMIC DNA]</scope>
    <source>
        <strain evidence="2 3">025E</strain>
    </source>
</reference>
<dbReference type="Gene3D" id="3.30.160.360">
    <property type="match status" value="1"/>
</dbReference>
<feature type="compositionally biased region" description="Low complexity" evidence="1">
    <location>
        <begin position="365"/>
        <end position="378"/>
    </location>
</feature>
<comment type="caution">
    <text evidence="2">The sequence shown here is derived from an EMBL/GenBank/DDBJ whole genome shotgun (WGS) entry which is preliminary data.</text>
</comment>
<feature type="region of interest" description="Disordered" evidence="1">
    <location>
        <begin position="291"/>
        <end position="385"/>
    </location>
</feature>
<evidence type="ECO:0000313" key="3">
    <source>
        <dbReference type="Proteomes" id="UP000284403"/>
    </source>
</evidence>
<organism evidence="2 3">
    <name type="scientific">Trypanosoma conorhini</name>
    <dbReference type="NCBI Taxonomy" id="83891"/>
    <lineage>
        <taxon>Eukaryota</taxon>
        <taxon>Discoba</taxon>
        <taxon>Euglenozoa</taxon>
        <taxon>Kinetoplastea</taxon>
        <taxon>Metakinetoplastina</taxon>
        <taxon>Trypanosomatida</taxon>
        <taxon>Trypanosomatidae</taxon>
        <taxon>Trypanosoma</taxon>
    </lineage>
</organism>
<sequence length="622" mass="65143">MLRVVSLGSLVSDPRFFRQHTHGLMPYPVGYTVERGVFVGAGGGAAGERRKLLLPGDPGADAHVADVYFTATIKKGPGGAPLFEVTRSDCPDVVHSGDNPSTPWRKAFEAAEREFPQNAAELAKERRDAQGGVAVRGQKLFGLTFDGVLERLRTLPGASVLSQGGKRSPRPSARGGKKSREGSVATTRAAAAAATEKPAKRPRARTSLEGSQQSAAPTDASAPLKRRRVAKKEVSQNDDKNSATLVDDEDVPFSVSLAGRLGGVRAPCPECGLMTMFCPMTGQAHAVGVSQGNSGGAAHGEAAGKARRTPRKKEVSPAASAAASKRAGRKRPRDTDAADGTKAASGKSSERGGVGRQAARRKATTSETPSASAAATPTGSQRKRQVQLKLQVAESQAESCDPDDMPLTVRLAKSIVAVSTATAAAAATAVPPSLPVSPLPPPPLWRPPLEAAESQKAVQVLQRLIRAEEVIHVPFAALLQIPLLAAPKPRPVKKKSEPVTATEQPGADAEGVADKDADAGAAAAKMKTANNPLEGKDRHPLDVVDVAVSVAGKRYVKFMQLYTSERTKLDLLRKADAVPAVPRTHASLRKRAAKNDEENVQPPRAPAANGGSDQVKPEPQQS</sequence>